<dbReference type="AlphaFoldDB" id="A0A143Z307"/>
<dbReference type="OrthoDB" id="9771791at2"/>
<keyword evidence="8 12" id="KW-0457">Lysine biosynthesis</keyword>
<protein>
    <recommendedName>
        <fullName evidence="4 12">4-hydroxy-tetrahydrodipicolinate synthase</fullName>
        <shortName evidence="12">HTPA synthase</shortName>
        <ecNumber evidence="4 12">4.3.3.7</ecNumber>
    </recommendedName>
</protein>
<dbReference type="CDD" id="cd00408">
    <property type="entry name" value="DHDPS-like"/>
    <property type="match status" value="1"/>
</dbReference>
<dbReference type="Pfam" id="PF00701">
    <property type="entry name" value="DHDPS"/>
    <property type="match status" value="1"/>
</dbReference>
<comment type="subunit">
    <text evidence="12">Homotetramer; dimer of dimers.</text>
</comment>
<evidence type="ECO:0000256" key="2">
    <source>
        <dbReference type="ARBA" id="ARBA00005120"/>
    </source>
</evidence>
<evidence type="ECO:0000256" key="5">
    <source>
        <dbReference type="ARBA" id="ARBA00022490"/>
    </source>
</evidence>
<comment type="caution">
    <text evidence="12">Lacks conserved residue(s) required for the propagation of feature annotation.</text>
</comment>
<dbReference type="UniPathway" id="UPA00034">
    <property type="reaction ID" value="UER00017"/>
</dbReference>
<dbReference type="InterPro" id="IPR005263">
    <property type="entry name" value="DapA"/>
</dbReference>
<comment type="catalytic activity">
    <reaction evidence="11 12">
        <text>L-aspartate 4-semialdehyde + pyruvate = (2S,4S)-4-hydroxy-2,3,4,5-tetrahydrodipicolinate + H2O + H(+)</text>
        <dbReference type="Rhea" id="RHEA:34171"/>
        <dbReference type="ChEBI" id="CHEBI:15361"/>
        <dbReference type="ChEBI" id="CHEBI:15377"/>
        <dbReference type="ChEBI" id="CHEBI:15378"/>
        <dbReference type="ChEBI" id="CHEBI:67139"/>
        <dbReference type="ChEBI" id="CHEBI:537519"/>
        <dbReference type="EC" id="4.3.3.7"/>
    </reaction>
</comment>
<comment type="pathway">
    <text evidence="2 12">Amino-acid biosynthesis; L-lysine biosynthesis via DAP pathway; (S)-tetrahydrodipicolinate from L-aspartate: step 3/4.</text>
</comment>
<evidence type="ECO:0000256" key="12">
    <source>
        <dbReference type="HAMAP-Rule" id="MF_00418"/>
    </source>
</evidence>
<dbReference type="PRINTS" id="PR00146">
    <property type="entry name" value="DHPICSNTHASE"/>
</dbReference>
<dbReference type="SMART" id="SM01130">
    <property type="entry name" value="DHDPS"/>
    <property type="match status" value="1"/>
</dbReference>
<comment type="caution">
    <text evidence="12">Was originally thought to be a dihydrodipicolinate synthase (DHDPS), catalyzing the condensation of (S)-aspartate-beta-semialdehyde [(S)-ASA] and pyruvate to dihydrodipicolinate (DHDP). However, it was shown in E.coli that the product of the enzymatic reaction is not dihydrodipicolinate but in fact (4S)-4-hydroxy-2,3,4,5-tetrahydro-(2S)-dipicolinic acid (HTPA), and that the consecutive dehydration reaction leading to DHDP is not spontaneous but catalyzed by DapB.</text>
</comment>
<dbReference type="GO" id="GO:0008840">
    <property type="term" value="F:4-hydroxy-tetrahydrodipicolinate synthase activity"/>
    <property type="evidence" value="ECO:0007669"/>
    <property type="project" value="UniProtKB-UniRule"/>
</dbReference>
<evidence type="ECO:0000256" key="3">
    <source>
        <dbReference type="ARBA" id="ARBA00007592"/>
    </source>
</evidence>
<evidence type="ECO:0000256" key="10">
    <source>
        <dbReference type="ARBA" id="ARBA00023270"/>
    </source>
</evidence>
<feature type="site" description="Part of a proton relay during catalysis" evidence="12">
    <location>
        <position position="46"/>
    </location>
</feature>
<dbReference type="SUPFAM" id="SSF51569">
    <property type="entry name" value="Aldolase"/>
    <property type="match status" value="1"/>
</dbReference>
<organism evidence="16 18">
    <name type="scientific">Trichococcus ilyis</name>
    <dbReference type="NCBI Taxonomy" id="640938"/>
    <lineage>
        <taxon>Bacteria</taxon>
        <taxon>Bacillati</taxon>
        <taxon>Bacillota</taxon>
        <taxon>Bacilli</taxon>
        <taxon>Lactobacillales</taxon>
        <taxon>Carnobacteriaceae</taxon>
        <taxon>Trichococcus</taxon>
    </lineage>
</organism>
<dbReference type="GO" id="GO:0019877">
    <property type="term" value="P:diaminopimelate biosynthetic process"/>
    <property type="evidence" value="ECO:0007669"/>
    <property type="project" value="UniProtKB-UniRule"/>
</dbReference>
<evidence type="ECO:0000256" key="4">
    <source>
        <dbReference type="ARBA" id="ARBA00012086"/>
    </source>
</evidence>
<gene>
    <name evidence="12" type="primary">dapA</name>
    <name evidence="17" type="ORF">SAMN05216375_11719</name>
    <name evidence="16" type="ORF">TR210_2101</name>
</gene>
<evidence type="ECO:0000313" key="18">
    <source>
        <dbReference type="Proteomes" id="UP000076878"/>
    </source>
</evidence>
<dbReference type="Gene3D" id="3.20.20.70">
    <property type="entry name" value="Aldolase class I"/>
    <property type="match status" value="1"/>
</dbReference>
<reference evidence="17 19" key="2">
    <citation type="submission" date="2016-10" db="EMBL/GenBank/DDBJ databases">
        <authorList>
            <person name="Varghese N."/>
            <person name="Submissions S."/>
        </authorList>
    </citation>
    <scope>NUCLEOTIDE SEQUENCE [LARGE SCALE GENOMIC DNA]</scope>
    <source>
        <strain evidence="17 19">DSM 22150</strain>
    </source>
</reference>
<evidence type="ECO:0000313" key="17">
    <source>
        <dbReference type="EMBL" id="SEJ55247.1"/>
    </source>
</evidence>
<dbReference type="EMBL" id="FJNB01000016">
    <property type="protein sequence ID" value="CZR04306.1"/>
    <property type="molecule type" value="Genomic_DNA"/>
</dbReference>
<evidence type="ECO:0000313" key="16">
    <source>
        <dbReference type="EMBL" id="CZR04306.1"/>
    </source>
</evidence>
<dbReference type="STRING" id="640938.TR210_2101"/>
<dbReference type="PROSITE" id="PS00666">
    <property type="entry name" value="DHDPS_2"/>
    <property type="match status" value="1"/>
</dbReference>
<comment type="function">
    <text evidence="1 12">Catalyzes the condensation of (S)-aspartate-beta-semialdehyde [(S)-ASA] and pyruvate to 4-hydroxy-tetrahydrodipicolinate (HTPA).</text>
</comment>
<dbReference type="PANTHER" id="PTHR12128">
    <property type="entry name" value="DIHYDRODIPICOLINATE SYNTHASE"/>
    <property type="match status" value="1"/>
</dbReference>
<dbReference type="InterPro" id="IPR020625">
    <property type="entry name" value="Schiff_base-form_aldolases_AS"/>
</dbReference>
<proteinExistence type="inferred from homology"/>
<evidence type="ECO:0000313" key="19">
    <source>
        <dbReference type="Proteomes" id="UP000199280"/>
    </source>
</evidence>
<dbReference type="RefSeq" id="WP_084253965.1">
    <property type="nucleotide sequence ID" value="NZ_FJNB01000016.1"/>
</dbReference>
<comment type="similarity">
    <text evidence="3 12 13">Belongs to the DapA family.</text>
</comment>
<dbReference type="InterPro" id="IPR002220">
    <property type="entry name" value="DapA-like"/>
</dbReference>
<feature type="binding site" evidence="12 15">
    <location>
        <position position="206"/>
    </location>
    <ligand>
        <name>pyruvate</name>
        <dbReference type="ChEBI" id="CHEBI:15361"/>
    </ligand>
</feature>
<evidence type="ECO:0000256" key="9">
    <source>
        <dbReference type="ARBA" id="ARBA00023239"/>
    </source>
</evidence>
<evidence type="ECO:0000256" key="1">
    <source>
        <dbReference type="ARBA" id="ARBA00003294"/>
    </source>
</evidence>
<keyword evidence="5 12" id="KW-0963">Cytoplasm</keyword>
<reference evidence="16 18" key="1">
    <citation type="submission" date="2016-02" db="EMBL/GenBank/DDBJ databases">
        <authorList>
            <person name="Wen L."/>
            <person name="He K."/>
            <person name="Yang H."/>
        </authorList>
    </citation>
    <scope>NUCLEOTIDE SEQUENCE [LARGE SCALE GENOMIC DNA]</scope>
    <source>
        <strain evidence="16">Trichococcus_R210</strain>
    </source>
</reference>
<evidence type="ECO:0000256" key="8">
    <source>
        <dbReference type="ARBA" id="ARBA00023154"/>
    </source>
</evidence>
<feature type="active site" description="Schiff-base intermediate with substrate" evidence="12 14">
    <location>
        <position position="163"/>
    </location>
</feature>
<evidence type="ECO:0000256" key="13">
    <source>
        <dbReference type="PIRNR" id="PIRNR001365"/>
    </source>
</evidence>
<dbReference type="EC" id="4.3.3.7" evidence="4 12"/>
<dbReference type="PANTHER" id="PTHR12128:SF66">
    <property type="entry name" value="4-HYDROXY-2-OXOGLUTARATE ALDOLASE, MITOCHONDRIAL"/>
    <property type="match status" value="1"/>
</dbReference>
<dbReference type="PIRSF" id="PIRSF001365">
    <property type="entry name" value="DHDPS"/>
    <property type="match status" value="1"/>
</dbReference>
<accession>A0A143Z307</accession>
<sequence length="298" mass="32271">MVDIKGIISANVTPMDANEDINEKELRNHVNRSLAAGVDGVFCLGTNGEAYALNKDEKKFVIEAFVDEVKGRVPVYAGTGAATTRETIELSKIAEAAGADVLSVVAPFFASASQQEIYNHYEAVAKSVNLPLVMYNIPARAGNAIAPETVQRLAQIDNIVGVKDSSGNFDNILQYLELTDPKEFAVLSGNDSLILWTLQAGGAGGITAVANLLPEIMVSIYSKFLEGDFQGAKAFQDSIRPIRNCFKYGNPNTIIKNATNMLGMPVGNNRAPFNYISPEAKDAIQATLEQYYSEYFVK</sequence>
<dbReference type="GO" id="GO:0009089">
    <property type="term" value="P:lysine biosynthetic process via diaminopimelate"/>
    <property type="evidence" value="ECO:0007669"/>
    <property type="project" value="UniProtKB-UniRule"/>
</dbReference>
<keyword evidence="19" id="KW-1185">Reference proteome</keyword>
<evidence type="ECO:0000256" key="6">
    <source>
        <dbReference type="ARBA" id="ARBA00022605"/>
    </source>
</evidence>
<dbReference type="GO" id="GO:0005737">
    <property type="term" value="C:cytoplasm"/>
    <property type="evidence" value="ECO:0007669"/>
    <property type="project" value="UniProtKB-SubCell"/>
</dbReference>
<comment type="subcellular location">
    <subcellularLocation>
        <location evidence="12">Cytoplasm</location>
    </subcellularLocation>
</comment>
<evidence type="ECO:0000256" key="7">
    <source>
        <dbReference type="ARBA" id="ARBA00022915"/>
    </source>
</evidence>
<dbReference type="Proteomes" id="UP000076878">
    <property type="component" value="Unassembled WGS sequence"/>
</dbReference>
<name>A0A143Z307_9LACT</name>
<dbReference type="EMBL" id="FNYT01000017">
    <property type="protein sequence ID" value="SEJ55247.1"/>
    <property type="molecule type" value="Genomic_DNA"/>
</dbReference>
<keyword evidence="10 12" id="KW-0704">Schiff base</keyword>
<dbReference type="HAMAP" id="MF_00418">
    <property type="entry name" value="DapA"/>
    <property type="match status" value="1"/>
</dbReference>
<dbReference type="NCBIfam" id="TIGR00674">
    <property type="entry name" value="dapA"/>
    <property type="match status" value="1"/>
</dbReference>
<keyword evidence="9 12" id="KW-0456">Lyase</keyword>
<evidence type="ECO:0000256" key="14">
    <source>
        <dbReference type="PIRSR" id="PIRSR001365-1"/>
    </source>
</evidence>
<evidence type="ECO:0000256" key="15">
    <source>
        <dbReference type="PIRSR" id="PIRSR001365-2"/>
    </source>
</evidence>
<feature type="active site" description="Proton donor/acceptor" evidence="12 14">
    <location>
        <position position="135"/>
    </location>
</feature>
<keyword evidence="7 12" id="KW-0220">Diaminopimelate biosynthesis</keyword>
<dbReference type="Proteomes" id="UP000199280">
    <property type="component" value="Unassembled WGS sequence"/>
</dbReference>
<dbReference type="InterPro" id="IPR013785">
    <property type="entry name" value="Aldolase_TIM"/>
</dbReference>
<keyword evidence="6 12" id="KW-0028">Amino-acid biosynthesis</keyword>
<evidence type="ECO:0000256" key="11">
    <source>
        <dbReference type="ARBA" id="ARBA00047836"/>
    </source>
</evidence>